<accession>A0A5J4X3Y9</accession>
<sequence length="151" mass="17009">MSKISKKPEPSETGLLVNFDTPMFTTKTPVTTINEQPEIGDKIGKFLQSEQQPTQQDIENQLIPRQAVREKTQAFMAKVLEEMTGVPASEIYFGGTNILDEQNCEARRREIHCPSILPIASVPVPYEILDSMRSPIDKILQSEQALALYNF</sequence>
<protein>
    <submittedName>
        <fullName evidence="1">Uncharacterized protein</fullName>
    </submittedName>
</protein>
<dbReference type="AlphaFoldDB" id="A0A5J4X3Y9"/>
<evidence type="ECO:0000313" key="1">
    <source>
        <dbReference type="EMBL" id="KAA6401944.1"/>
    </source>
</evidence>
<organism evidence="1 2">
    <name type="scientific">Streblomastix strix</name>
    <dbReference type="NCBI Taxonomy" id="222440"/>
    <lineage>
        <taxon>Eukaryota</taxon>
        <taxon>Metamonada</taxon>
        <taxon>Preaxostyla</taxon>
        <taxon>Oxymonadida</taxon>
        <taxon>Streblomastigidae</taxon>
        <taxon>Streblomastix</taxon>
    </lineage>
</organism>
<reference evidence="1 2" key="1">
    <citation type="submission" date="2019-03" db="EMBL/GenBank/DDBJ databases">
        <title>Single cell metagenomics reveals metabolic interactions within the superorganism composed of flagellate Streblomastix strix and complex community of Bacteroidetes bacteria on its surface.</title>
        <authorList>
            <person name="Treitli S.C."/>
            <person name="Kolisko M."/>
            <person name="Husnik F."/>
            <person name="Keeling P."/>
            <person name="Hampl V."/>
        </authorList>
    </citation>
    <scope>NUCLEOTIDE SEQUENCE [LARGE SCALE GENOMIC DNA]</scope>
    <source>
        <strain evidence="1">ST1C</strain>
    </source>
</reference>
<dbReference type="Proteomes" id="UP000324800">
    <property type="component" value="Unassembled WGS sequence"/>
</dbReference>
<comment type="caution">
    <text evidence="1">The sequence shown here is derived from an EMBL/GenBank/DDBJ whole genome shotgun (WGS) entry which is preliminary data.</text>
</comment>
<gene>
    <name evidence="1" type="ORF">EZS28_002533</name>
</gene>
<dbReference type="EMBL" id="SNRW01000309">
    <property type="protein sequence ID" value="KAA6401944.1"/>
    <property type="molecule type" value="Genomic_DNA"/>
</dbReference>
<proteinExistence type="predicted"/>
<evidence type="ECO:0000313" key="2">
    <source>
        <dbReference type="Proteomes" id="UP000324800"/>
    </source>
</evidence>
<name>A0A5J4X3Y9_9EUKA</name>